<evidence type="ECO:0000256" key="1">
    <source>
        <dbReference type="SAM" id="MobiDB-lite"/>
    </source>
</evidence>
<accession>Q2W757</accession>
<reference evidence="2 3" key="1">
    <citation type="journal article" date="2005" name="DNA Res.">
        <title>Complete genome sequence of the facultative anaerobic magnetotactic bacterium Magnetospirillum sp. strain AMB-1.</title>
        <authorList>
            <person name="Matsunaga T."/>
            <person name="Okamura Y."/>
            <person name="Fukuda Y."/>
            <person name="Wahyudi A.T."/>
            <person name="Murase Y."/>
            <person name="Takeyama H."/>
        </authorList>
    </citation>
    <scope>NUCLEOTIDE SEQUENCE [LARGE SCALE GENOMIC DNA]</scope>
    <source>
        <strain evidence="3">ATCC 700264 / AMB-1</strain>
    </source>
</reference>
<dbReference type="EMBL" id="AP007255">
    <property type="protein sequence ID" value="BAE50318.1"/>
    <property type="molecule type" value="Genomic_DNA"/>
</dbReference>
<dbReference type="KEGG" id="mag:amb1514"/>
<proteinExistence type="predicted"/>
<evidence type="ECO:0000313" key="2">
    <source>
        <dbReference type="EMBL" id="BAE50318.1"/>
    </source>
</evidence>
<sequence length="255" mass="27246">MKTDPLLDMVESASAALRHWRAGEAAFALIEARNSGIAAARAHAENSDAIEPPEEIIAEAGLAPAPAPPRVCHRLGGDGPAIRRRLAGSRRISPPRRRKPGGAGLGRGRGMSIVIECKRHGVVVSHTNQPICPICEASPAPGACQLCGEPLRGLFRKRCRNPHCISAVPPGPRPPVGHLIAALDHVGSRLRRDANAIRLDPPSVTFVTDNPGAPIRLAWTDSEGRFFTRDLETQHAINLIEDLARALRSRIGGAE</sequence>
<dbReference type="AlphaFoldDB" id="Q2W757"/>
<dbReference type="Proteomes" id="UP000007058">
    <property type="component" value="Chromosome"/>
</dbReference>
<keyword evidence="3" id="KW-1185">Reference proteome</keyword>
<dbReference type="HOGENOM" id="CLU_1089046_0_0_5"/>
<feature type="region of interest" description="Disordered" evidence="1">
    <location>
        <begin position="78"/>
        <end position="107"/>
    </location>
</feature>
<name>Q2W757_PARM1</name>
<evidence type="ECO:0000313" key="3">
    <source>
        <dbReference type="Proteomes" id="UP000007058"/>
    </source>
</evidence>
<dbReference type="STRING" id="342108.amb1514"/>
<dbReference type="RefSeq" id="WP_011383924.1">
    <property type="nucleotide sequence ID" value="NC_007626.1"/>
</dbReference>
<protein>
    <submittedName>
        <fullName evidence="2">Uncharacterized protein</fullName>
    </submittedName>
</protein>
<gene>
    <name evidence="2" type="ordered locus">amb1514</name>
</gene>
<organism evidence="2 3">
    <name type="scientific">Paramagnetospirillum magneticum (strain ATCC 700264 / AMB-1)</name>
    <name type="common">Magnetospirillum magneticum</name>
    <dbReference type="NCBI Taxonomy" id="342108"/>
    <lineage>
        <taxon>Bacteria</taxon>
        <taxon>Pseudomonadati</taxon>
        <taxon>Pseudomonadota</taxon>
        <taxon>Alphaproteobacteria</taxon>
        <taxon>Rhodospirillales</taxon>
        <taxon>Magnetospirillaceae</taxon>
        <taxon>Paramagnetospirillum</taxon>
    </lineage>
</organism>
<feature type="compositionally biased region" description="Basic residues" evidence="1">
    <location>
        <begin position="82"/>
        <end position="100"/>
    </location>
</feature>